<evidence type="ECO:0000313" key="2">
    <source>
        <dbReference type="EMBL" id="KEQ55935.1"/>
    </source>
</evidence>
<name>A0A081RL62_9ARCH</name>
<reference evidence="2 3" key="1">
    <citation type="submission" date="2014-06" db="EMBL/GenBank/DDBJ databases">
        <authorList>
            <person name="Ngugi D.K."/>
            <person name="Blom J."/>
            <person name="Alam I."/>
            <person name="Rashid M."/>
            <person name="Ba Alawi W."/>
            <person name="Zhang G."/>
            <person name="Hikmawan T."/>
            <person name="Guan Y."/>
            <person name="Antunes A."/>
            <person name="Siam R."/>
            <person name="ElDorry H."/>
            <person name="Bajic V."/>
            <person name="Stingl U."/>
        </authorList>
    </citation>
    <scope>NUCLEOTIDE SEQUENCE [LARGE SCALE GENOMIC DNA]</scope>
    <source>
        <strain evidence="2">SCGC AAA799-N04</strain>
    </source>
</reference>
<protein>
    <recommendedName>
        <fullName evidence="1">DUF5679 domain-containing protein</fullName>
    </recommendedName>
</protein>
<keyword evidence="3" id="KW-1185">Reference proteome</keyword>
<gene>
    <name evidence="2" type="ORF">AAA799N04_01656</name>
</gene>
<sequence length="47" mass="5080">MTIGYCVKCRDKREIGGAKPYTMKNGKPAIKGTCPTCSTAIFRIGRG</sequence>
<dbReference type="InterPro" id="IPR044044">
    <property type="entry name" value="DUF5679"/>
</dbReference>
<dbReference type="Pfam" id="PF18930">
    <property type="entry name" value="DUF5679"/>
    <property type="match status" value="1"/>
</dbReference>
<accession>A0A081RL62</accession>
<proteinExistence type="predicted"/>
<dbReference type="Proteomes" id="UP000028059">
    <property type="component" value="Unassembled WGS sequence"/>
</dbReference>
<dbReference type="PATRIC" id="fig|1502293.3.peg.1530"/>
<dbReference type="EMBL" id="JOKN01000044">
    <property type="protein sequence ID" value="KEQ55935.1"/>
    <property type="molecule type" value="Genomic_DNA"/>
</dbReference>
<dbReference type="AlphaFoldDB" id="A0A081RL62"/>
<feature type="domain" description="DUF5679" evidence="1">
    <location>
        <begin position="5"/>
        <end position="44"/>
    </location>
</feature>
<organism evidence="2 3">
    <name type="scientific">Marine Group I thaumarchaeote SCGC AAA799-N04</name>
    <dbReference type="NCBI Taxonomy" id="1502293"/>
    <lineage>
        <taxon>Archaea</taxon>
        <taxon>Nitrososphaerota</taxon>
        <taxon>Marine Group I</taxon>
    </lineage>
</organism>
<evidence type="ECO:0000313" key="3">
    <source>
        <dbReference type="Proteomes" id="UP000028059"/>
    </source>
</evidence>
<evidence type="ECO:0000259" key="1">
    <source>
        <dbReference type="Pfam" id="PF18930"/>
    </source>
</evidence>
<comment type="caution">
    <text evidence="2">The sequence shown here is derived from an EMBL/GenBank/DDBJ whole genome shotgun (WGS) entry which is preliminary data.</text>
</comment>